<sequence length="256" mass="28939">MKTTLKHILLFTFFLLFFLLSRNLFSNYLLNIDINSYNYHLVLKIFLNIILASVSFVVAKKLNLINLGGLSNVKPQKLTLLIFPIIFLTLLNGIFLDNIPNFSLTNLLLLIIYCISIGFSEELSLRSVLLPLLSRFFNNSRKAKIKAILISSLIFGLLHLIKFDKGIYGEVSQLFFATFIGVMFGALLVVTKRVYPLIIIHAIVDFVAKLDSIGLPIKSTIYNPMDLESAIISSLLTLPCLIYGLFLIKKHIPKLN</sequence>
<keyword evidence="1" id="KW-0472">Membrane</keyword>
<keyword evidence="1" id="KW-0812">Transmembrane</keyword>
<feature type="transmembrane region" description="Helical" evidence="1">
    <location>
        <begin position="102"/>
        <end position="123"/>
    </location>
</feature>
<evidence type="ECO:0000313" key="3">
    <source>
        <dbReference type="EMBL" id="WYW55007.1"/>
    </source>
</evidence>
<feature type="transmembrane region" description="Helical" evidence="1">
    <location>
        <begin position="197"/>
        <end position="217"/>
    </location>
</feature>
<feature type="transmembrane region" description="Helical" evidence="1">
    <location>
        <begin position="143"/>
        <end position="161"/>
    </location>
</feature>
<dbReference type="GO" id="GO:0016787">
    <property type="term" value="F:hydrolase activity"/>
    <property type="evidence" value="ECO:0007669"/>
    <property type="project" value="UniProtKB-KW"/>
</dbReference>
<accession>A0ABZ2TTJ9</accession>
<dbReference type="RefSeq" id="WP_340932266.1">
    <property type="nucleotide sequence ID" value="NZ_CP150496.1"/>
</dbReference>
<name>A0ABZ2TTJ9_9FLAO</name>
<dbReference type="EMBL" id="CP150496">
    <property type="protein sequence ID" value="WYW55007.1"/>
    <property type="molecule type" value="Genomic_DNA"/>
</dbReference>
<keyword evidence="4" id="KW-1185">Reference proteome</keyword>
<proteinExistence type="predicted"/>
<feature type="domain" description="CAAX prenyl protease 2/Lysostaphin resistance protein A-like" evidence="2">
    <location>
        <begin position="105"/>
        <end position="207"/>
    </location>
</feature>
<evidence type="ECO:0000313" key="4">
    <source>
        <dbReference type="Proteomes" id="UP001491088"/>
    </source>
</evidence>
<dbReference type="Proteomes" id="UP001491088">
    <property type="component" value="Chromosome"/>
</dbReference>
<organism evidence="3 4">
    <name type="scientific">Polaribacter marinaquae</name>
    <dbReference type="NCBI Taxonomy" id="1642819"/>
    <lineage>
        <taxon>Bacteria</taxon>
        <taxon>Pseudomonadati</taxon>
        <taxon>Bacteroidota</taxon>
        <taxon>Flavobacteriia</taxon>
        <taxon>Flavobacteriales</taxon>
        <taxon>Flavobacteriaceae</taxon>
    </lineage>
</organism>
<evidence type="ECO:0000256" key="1">
    <source>
        <dbReference type="SAM" id="Phobius"/>
    </source>
</evidence>
<feature type="transmembrane region" description="Helical" evidence="1">
    <location>
        <begin position="39"/>
        <end position="58"/>
    </location>
</feature>
<dbReference type="InterPro" id="IPR003675">
    <property type="entry name" value="Rce1/LyrA-like_dom"/>
</dbReference>
<dbReference type="EC" id="3.4.-.-" evidence="3"/>
<keyword evidence="1" id="KW-1133">Transmembrane helix</keyword>
<reference evidence="3 4" key="1">
    <citation type="submission" date="2024-03" db="EMBL/GenBank/DDBJ databases">
        <authorList>
            <person name="Cao K."/>
        </authorList>
    </citation>
    <scope>NUCLEOTIDE SEQUENCE [LARGE SCALE GENOMIC DNA]</scope>
    <source>
        <strain evidence="3 4">MCCC 1K00696</strain>
    </source>
</reference>
<keyword evidence="3" id="KW-0378">Hydrolase</keyword>
<dbReference type="Pfam" id="PF02517">
    <property type="entry name" value="Rce1-like"/>
    <property type="match status" value="1"/>
</dbReference>
<feature type="transmembrane region" description="Helical" evidence="1">
    <location>
        <begin position="173"/>
        <end position="190"/>
    </location>
</feature>
<feature type="transmembrane region" description="Helical" evidence="1">
    <location>
        <begin position="229"/>
        <end position="248"/>
    </location>
</feature>
<evidence type="ECO:0000259" key="2">
    <source>
        <dbReference type="Pfam" id="PF02517"/>
    </source>
</evidence>
<gene>
    <name evidence="3" type="ORF">WG950_10750</name>
</gene>
<protein>
    <submittedName>
        <fullName evidence="3">CPBP family intramembrane glutamic endopeptidase</fullName>
        <ecNumber evidence="3">3.4.-.-</ecNumber>
    </submittedName>
</protein>
<feature type="transmembrane region" description="Helical" evidence="1">
    <location>
        <begin position="78"/>
        <end position="96"/>
    </location>
</feature>